<feature type="non-terminal residue" evidence="1">
    <location>
        <position position="1"/>
    </location>
</feature>
<dbReference type="EMBL" id="LXQA010969179">
    <property type="protein sequence ID" value="MCI79232.1"/>
    <property type="molecule type" value="Genomic_DNA"/>
</dbReference>
<evidence type="ECO:0000313" key="2">
    <source>
        <dbReference type="Proteomes" id="UP000265520"/>
    </source>
</evidence>
<organism evidence="1 2">
    <name type="scientific">Trifolium medium</name>
    <dbReference type="NCBI Taxonomy" id="97028"/>
    <lineage>
        <taxon>Eukaryota</taxon>
        <taxon>Viridiplantae</taxon>
        <taxon>Streptophyta</taxon>
        <taxon>Embryophyta</taxon>
        <taxon>Tracheophyta</taxon>
        <taxon>Spermatophyta</taxon>
        <taxon>Magnoliopsida</taxon>
        <taxon>eudicotyledons</taxon>
        <taxon>Gunneridae</taxon>
        <taxon>Pentapetalae</taxon>
        <taxon>rosids</taxon>
        <taxon>fabids</taxon>
        <taxon>Fabales</taxon>
        <taxon>Fabaceae</taxon>
        <taxon>Papilionoideae</taxon>
        <taxon>50 kb inversion clade</taxon>
        <taxon>NPAAA clade</taxon>
        <taxon>Hologalegina</taxon>
        <taxon>IRL clade</taxon>
        <taxon>Trifolieae</taxon>
        <taxon>Trifolium</taxon>
    </lineage>
</organism>
<sequence>HSRNPPTFLPLLQTPQYRYYHRSVVESVAGAAAIGANLWMLGKYLKGIDRVALCRPQE</sequence>
<accession>A0A392UVT2</accession>
<evidence type="ECO:0000313" key="1">
    <source>
        <dbReference type="EMBL" id="MCI79232.1"/>
    </source>
</evidence>
<comment type="caution">
    <text evidence="1">The sequence shown here is derived from an EMBL/GenBank/DDBJ whole genome shotgun (WGS) entry which is preliminary data.</text>
</comment>
<dbReference type="AlphaFoldDB" id="A0A392UVT2"/>
<name>A0A392UVT2_9FABA</name>
<dbReference type="Proteomes" id="UP000265520">
    <property type="component" value="Unassembled WGS sequence"/>
</dbReference>
<keyword evidence="2" id="KW-1185">Reference proteome</keyword>
<proteinExistence type="predicted"/>
<protein>
    <submittedName>
        <fullName evidence="1">Uncharacterized protein</fullName>
    </submittedName>
</protein>
<reference evidence="1 2" key="1">
    <citation type="journal article" date="2018" name="Front. Plant Sci.">
        <title>Red Clover (Trifolium pratense) and Zigzag Clover (T. medium) - A Picture of Genomic Similarities and Differences.</title>
        <authorList>
            <person name="Dluhosova J."/>
            <person name="Istvanek J."/>
            <person name="Nedelnik J."/>
            <person name="Repkova J."/>
        </authorList>
    </citation>
    <scope>NUCLEOTIDE SEQUENCE [LARGE SCALE GENOMIC DNA]</scope>
    <source>
        <strain evidence="2">cv. 10/8</strain>
        <tissue evidence="1">Leaf</tissue>
    </source>
</reference>